<feature type="compositionally biased region" description="Polar residues" evidence="4">
    <location>
        <begin position="1"/>
        <end position="11"/>
    </location>
</feature>
<dbReference type="PROSITE" id="PS51011">
    <property type="entry name" value="ARID"/>
    <property type="match status" value="1"/>
</dbReference>
<feature type="compositionally biased region" description="Low complexity" evidence="4">
    <location>
        <begin position="97"/>
        <end position="112"/>
    </location>
</feature>
<protein>
    <recommendedName>
        <fullName evidence="5">ARID domain-containing protein</fullName>
    </recommendedName>
</protein>
<dbReference type="EMBL" id="NAJO01000043">
    <property type="protein sequence ID" value="OQN98927.1"/>
    <property type="molecule type" value="Genomic_DNA"/>
</dbReference>
<name>A0A1V8SIQ9_9PEZI</name>
<evidence type="ECO:0000259" key="5">
    <source>
        <dbReference type="PROSITE" id="PS51011"/>
    </source>
</evidence>
<feature type="compositionally biased region" description="Low complexity" evidence="4">
    <location>
        <begin position="135"/>
        <end position="149"/>
    </location>
</feature>
<comment type="caution">
    <text evidence="6">The sequence shown here is derived from an EMBL/GenBank/DDBJ whole genome shotgun (WGS) entry which is preliminary data.</text>
</comment>
<proteinExistence type="predicted"/>
<dbReference type="PANTHER" id="PTHR13964:SF27">
    <property type="entry name" value="HAT-TRICK, ISOFORM D"/>
    <property type="match status" value="1"/>
</dbReference>
<dbReference type="InterPro" id="IPR001606">
    <property type="entry name" value="ARID_dom"/>
</dbReference>
<dbReference type="SUPFAM" id="SSF46774">
    <property type="entry name" value="ARID-like"/>
    <property type="match status" value="1"/>
</dbReference>
<accession>A0A1V8SIQ9</accession>
<feature type="region of interest" description="Disordered" evidence="4">
    <location>
        <begin position="923"/>
        <end position="948"/>
    </location>
</feature>
<feature type="domain" description="ARID" evidence="5">
    <location>
        <begin position="245"/>
        <end position="338"/>
    </location>
</feature>
<feature type="compositionally biased region" description="Polar residues" evidence="4">
    <location>
        <begin position="113"/>
        <end position="132"/>
    </location>
</feature>
<reference evidence="7" key="1">
    <citation type="submission" date="2017-03" db="EMBL/GenBank/DDBJ databases">
        <title>Genomes of endolithic fungi from Antarctica.</title>
        <authorList>
            <person name="Coleine C."/>
            <person name="Masonjones S."/>
            <person name="Stajich J.E."/>
        </authorList>
    </citation>
    <scope>NUCLEOTIDE SEQUENCE [LARGE SCALE GENOMIC DNA]</scope>
    <source>
        <strain evidence="7">CCFEE 5527</strain>
    </source>
</reference>
<sequence>MNNSIYSTLPNANHYDLGGNGSPFQPQLRNGNQNLTPAFSNQTFQTAPTIPQKRDHNGMPSGSPAPGQQSQQFSNAPNPYAHLQQPGSAQATPSPTMQNQQFRQPSQQPRMQNASPSPFPSQQPTGYGTQMSPAPRQNNGQPGNVQPNGAMANFNPQYGMAQNAQMQQGMQNQMNAQMQRQYQLRLLQQQAAMRQQNGGIVPPRTATGQTGGMYNAAASMQQGGQQMPNGQGGGPVQNAAMMQAQAKRKQFLQQCQSNSMQQGRQFNPNPMIGQKVVDLYQLFQVVVQMGGSTQVERTGQWQTAGAKLGFMGPGYENTGEQLKMLYLNSVLGYEQMWHRARQNQKMEQARQQAHQMAGYGPTAQSSPTKTMQPPPQQAQMNQYSQAQQAQLVQQMQQNQALQQATPTQSNASLPQNGVSTPQQTMGGLGTIHHRRSGSMRRGDGAPSAFPGSTVPSPGQKVQRSPSIKQEAVGAVMKSEEPQSSNYEPLTKTVETDGGLDVAVLNELGTHIQRAMPQMPSVDEMGVIDTRAIALSLASGIHAEVRYALDALAIVSMDQRIMFDLEKCDDLTDIIMDCAGDQLDLLSDEAVEVSDAIDLPSYESILRDSKIEADTLQDVPTFGTQAYELERAADKLVAITTILRNFSFYEHNHRLLTTPSLINWLSNTIRLIGTRHMLLRTHLNTQDFYKDMIIFLSNITQSLELPSRDDALHLLHFLLAFAPQPSPSLTAESETSTGNSTNLRFPPFVPAVHRYLPPALDCLAKLLARQEPNRSLYRSLFQPTSTFPSSSTAPLDLLTRAFALAISVLPDRSKAPPGNTTQLRIVEARKAYLTQGMLAADILSSLAPANDAQLARSWLESEDAWAGSLVSLASLLSVEPPPRSAPGKGGMVQQQQWDVDSFRLIATRALTMVKRLAERAGRTGTLGNGYIDQEDGENGSEDSKSRNWDGIPQGHAVIGALMLPNCDKVSLGLLCGLHEMAMRRTA</sequence>
<evidence type="ECO:0000256" key="3">
    <source>
        <dbReference type="ARBA" id="ARBA00023242"/>
    </source>
</evidence>
<evidence type="ECO:0000256" key="2">
    <source>
        <dbReference type="ARBA" id="ARBA00023163"/>
    </source>
</evidence>
<evidence type="ECO:0000313" key="6">
    <source>
        <dbReference type="EMBL" id="OQN98927.1"/>
    </source>
</evidence>
<dbReference type="InterPro" id="IPR036431">
    <property type="entry name" value="ARID_dom_sf"/>
</dbReference>
<feature type="compositionally biased region" description="Polar residues" evidence="4">
    <location>
        <begin position="22"/>
        <end position="49"/>
    </location>
</feature>
<keyword evidence="3" id="KW-0539">Nucleus</keyword>
<feature type="region of interest" description="Disordered" evidence="4">
    <location>
        <begin position="342"/>
        <end position="489"/>
    </location>
</feature>
<dbReference type="STRING" id="1507870.A0A1V8SIQ9"/>
<dbReference type="GO" id="GO:0016514">
    <property type="term" value="C:SWI/SNF complex"/>
    <property type="evidence" value="ECO:0007669"/>
    <property type="project" value="TreeGrafter"/>
</dbReference>
<keyword evidence="2" id="KW-0804">Transcription</keyword>
<dbReference type="SMART" id="SM01014">
    <property type="entry name" value="ARID"/>
    <property type="match status" value="1"/>
</dbReference>
<evidence type="ECO:0000313" key="7">
    <source>
        <dbReference type="Proteomes" id="UP000192596"/>
    </source>
</evidence>
<dbReference type="GO" id="GO:0000976">
    <property type="term" value="F:transcription cis-regulatory region binding"/>
    <property type="evidence" value="ECO:0007669"/>
    <property type="project" value="TreeGrafter"/>
</dbReference>
<feature type="compositionally biased region" description="Polar residues" evidence="4">
    <location>
        <begin position="405"/>
        <end position="425"/>
    </location>
</feature>
<dbReference type="OrthoDB" id="1938591at2759"/>
<feature type="region of interest" description="Disordered" evidence="4">
    <location>
        <begin position="1"/>
        <end position="150"/>
    </location>
</feature>
<feature type="compositionally biased region" description="Polar residues" evidence="4">
    <location>
        <begin position="343"/>
        <end position="354"/>
    </location>
</feature>
<dbReference type="GO" id="GO:0006357">
    <property type="term" value="P:regulation of transcription by RNA polymerase II"/>
    <property type="evidence" value="ECO:0007669"/>
    <property type="project" value="TreeGrafter"/>
</dbReference>
<keyword evidence="1" id="KW-0805">Transcription regulation</keyword>
<evidence type="ECO:0000256" key="1">
    <source>
        <dbReference type="ARBA" id="ARBA00023015"/>
    </source>
</evidence>
<evidence type="ECO:0000256" key="4">
    <source>
        <dbReference type="SAM" id="MobiDB-lite"/>
    </source>
</evidence>
<dbReference type="InterPro" id="IPR051232">
    <property type="entry name" value="ARID/SWI1_ChromRemod"/>
</dbReference>
<gene>
    <name evidence="6" type="ORF">B0A48_15273</name>
</gene>
<dbReference type="Proteomes" id="UP000192596">
    <property type="component" value="Unassembled WGS sequence"/>
</dbReference>
<dbReference type="Gene3D" id="1.10.150.60">
    <property type="entry name" value="ARID DNA-binding domain"/>
    <property type="match status" value="1"/>
</dbReference>
<dbReference type="SMART" id="SM00501">
    <property type="entry name" value="BRIGHT"/>
    <property type="match status" value="1"/>
</dbReference>
<keyword evidence="7" id="KW-1185">Reference proteome</keyword>
<dbReference type="PANTHER" id="PTHR13964">
    <property type="entry name" value="RBP-RELATED"/>
    <property type="match status" value="1"/>
</dbReference>
<feature type="compositionally biased region" description="Low complexity" evidence="4">
    <location>
        <begin position="58"/>
        <end position="72"/>
    </location>
</feature>
<feature type="compositionally biased region" description="Polar residues" evidence="4">
    <location>
        <begin position="453"/>
        <end position="467"/>
    </location>
</feature>
<feature type="compositionally biased region" description="Low complexity" evidence="4">
    <location>
        <begin position="364"/>
        <end position="404"/>
    </location>
</feature>
<organism evidence="6 7">
    <name type="scientific">Cryoendolithus antarcticus</name>
    <dbReference type="NCBI Taxonomy" id="1507870"/>
    <lineage>
        <taxon>Eukaryota</taxon>
        <taxon>Fungi</taxon>
        <taxon>Dikarya</taxon>
        <taxon>Ascomycota</taxon>
        <taxon>Pezizomycotina</taxon>
        <taxon>Dothideomycetes</taxon>
        <taxon>Dothideomycetidae</taxon>
        <taxon>Cladosporiales</taxon>
        <taxon>Cladosporiaceae</taxon>
        <taxon>Cryoendolithus</taxon>
    </lineage>
</organism>
<dbReference type="InParanoid" id="A0A1V8SIQ9"/>
<dbReference type="Pfam" id="PF01388">
    <property type="entry name" value="ARID"/>
    <property type="match status" value="1"/>
</dbReference>
<dbReference type="AlphaFoldDB" id="A0A1V8SIQ9"/>
<feature type="compositionally biased region" description="Polar residues" evidence="4">
    <location>
        <begin position="85"/>
        <end position="96"/>
    </location>
</feature>